<organism evidence="1 2">
    <name type="scientific">Desulfovibrio subterraneus</name>
    <dbReference type="NCBI Taxonomy" id="2718620"/>
    <lineage>
        <taxon>Bacteria</taxon>
        <taxon>Pseudomonadati</taxon>
        <taxon>Thermodesulfobacteriota</taxon>
        <taxon>Desulfovibrionia</taxon>
        <taxon>Desulfovibrionales</taxon>
        <taxon>Desulfovibrionaceae</taxon>
        <taxon>Desulfovibrio</taxon>
    </lineage>
</organism>
<sequence length="59" mass="6235">MSRTRRLTGAGRTAILAVLLSVLALLTGKAAEAHDAQNLPVLRIVFFANGYGELLPCPS</sequence>
<dbReference type="AlphaFoldDB" id="A0A7J0BL45"/>
<accession>A0A7J0BL45</accession>
<keyword evidence="2" id="KW-1185">Reference proteome</keyword>
<gene>
    <name evidence="1" type="ORF">DSM101010T_21590</name>
</gene>
<proteinExistence type="predicted"/>
<evidence type="ECO:0000313" key="1">
    <source>
        <dbReference type="EMBL" id="GFM33794.1"/>
    </source>
</evidence>
<dbReference type="EMBL" id="BLVO01000013">
    <property type="protein sequence ID" value="GFM33794.1"/>
    <property type="molecule type" value="Genomic_DNA"/>
</dbReference>
<protein>
    <submittedName>
        <fullName evidence="1">Uncharacterized protein</fullName>
    </submittedName>
</protein>
<dbReference type="RefSeq" id="WP_174405430.1">
    <property type="nucleotide sequence ID" value="NZ_BLVO01000013.1"/>
</dbReference>
<evidence type="ECO:0000313" key="2">
    <source>
        <dbReference type="Proteomes" id="UP000503840"/>
    </source>
</evidence>
<name>A0A7J0BL45_9BACT</name>
<reference evidence="1 2" key="1">
    <citation type="submission" date="2020-05" db="EMBL/GenBank/DDBJ databases">
        <title>Draft genome sequence of Desulfovibrio sp. strain HN2T.</title>
        <authorList>
            <person name="Ueno A."/>
            <person name="Tamazawa S."/>
            <person name="Tamamura S."/>
            <person name="Murakami T."/>
            <person name="Kiyama T."/>
            <person name="Inomata H."/>
            <person name="Amano Y."/>
            <person name="Miyakawa K."/>
            <person name="Tamaki H."/>
            <person name="Naganuma T."/>
            <person name="Kaneko K."/>
        </authorList>
    </citation>
    <scope>NUCLEOTIDE SEQUENCE [LARGE SCALE GENOMIC DNA]</scope>
    <source>
        <strain evidence="1 2">HN2</strain>
    </source>
</reference>
<comment type="caution">
    <text evidence="1">The sequence shown here is derived from an EMBL/GenBank/DDBJ whole genome shotgun (WGS) entry which is preliminary data.</text>
</comment>
<dbReference type="Proteomes" id="UP000503840">
    <property type="component" value="Unassembled WGS sequence"/>
</dbReference>